<accession>A0A2T0XA58</accession>
<dbReference type="Pfam" id="PF13181">
    <property type="entry name" value="TPR_8"/>
    <property type="match status" value="1"/>
</dbReference>
<evidence type="ECO:0000313" key="3">
    <source>
        <dbReference type="Proteomes" id="UP000252733"/>
    </source>
</evidence>
<dbReference type="NCBIfam" id="NF047558">
    <property type="entry name" value="TPR_END_plus"/>
    <property type="match status" value="1"/>
</dbReference>
<protein>
    <submittedName>
        <fullName evidence="2">Tetratricopeptide repeat protein</fullName>
    </submittedName>
</protein>
<dbReference type="InterPro" id="IPR019734">
    <property type="entry name" value="TPR_rpt"/>
</dbReference>
<reference evidence="2 3" key="1">
    <citation type="submission" date="2018-07" db="EMBL/GenBank/DDBJ databases">
        <title>Freshwater and sediment microbial communities from various areas in North America, analyzing microbe dynamics in response to fracking.</title>
        <authorList>
            <person name="Lamendella R."/>
        </authorList>
    </citation>
    <scope>NUCLEOTIDE SEQUENCE [LARGE SCALE GENOMIC DNA]</scope>
    <source>
        <strain evidence="2 3">160A</strain>
    </source>
</reference>
<keyword evidence="1" id="KW-0732">Signal</keyword>
<dbReference type="AlphaFoldDB" id="A0A2T0XA58"/>
<name>A0A2T0XA58_9BACT</name>
<dbReference type="Proteomes" id="UP000252733">
    <property type="component" value="Unassembled WGS sequence"/>
</dbReference>
<feature type="chain" id="PRO_5030056575" evidence="1">
    <location>
        <begin position="26"/>
        <end position="574"/>
    </location>
</feature>
<dbReference type="InterPro" id="IPR011990">
    <property type="entry name" value="TPR-like_helical_dom_sf"/>
</dbReference>
<dbReference type="OrthoDB" id="1465834at2"/>
<keyword evidence="3" id="KW-1185">Reference proteome</keyword>
<gene>
    <name evidence="2" type="ORF">DFO77_10815</name>
</gene>
<dbReference type="Gene3D" id="1.25.40.10">
    <property type="entry name" value="Tetratricopeptide repeat domain"/>
    <property type="match status" value="1"/>
</dbReference>
<comment type="caution">
    <text evidence="2">The sequence shown here is derived from an EMBL/GenBank/DDBJ whole genome shotgun (WGS) entry which is preliminary data.</text>
</comment>
<dbReference type="RefSeq" id="WP_106154336.1">
    <property type="nucleotide sequence ID" value="NZ_PVTS01000019.1"/>
</dbReference>
<evidence type="ECO:0000256" key="1">
    <source>
        <dbReference type="SAM" id="SignalP"/>
    </source>
</evidence>
<dbReference type="SUPFAM" id="SSF48452">
    <property type="entry name" value="TPR-like"/>
    <property type="match status" value="1"/>
</dbReference>
<feature type="signal peptide" evidence="1">
    <location>
        <begin position="1"/>
        <end position="25"/>
    </location>
</feature>
<organism evidence="2 3">
    <name type="scientific">Marinilabilia salmonicolor</name>
    <dbReference type="NCBI Taxonomy" id="989"/>
    <lineage>
        <taxon>Bacteria</taxon>
        <taxon>Pseudomonadati</taxon>
        <taxon>Bacteroidota</taxon>
        <taxon>Bacteroidia</taxon>
        <taxon>Marinilabiliales</taxon>
        <taxon>Marinilabiliaceae</taxon>
        <taxon>Marinilabilia</taxon>
    </lineage>
</organism>
<dbReference type="EMBL" id="QPIZ01000008">
    <property type="protein sequence ID" value="RCW36573.1"/>
    <property type="molecule type" value="Genomic_DNA"/>
</dbReference>
<proteinExistence type="predicted"/>
<sequence length="574" mass="62608">MKRTRINLFATVALAALLASCSGLDKMKDNAPDINYTVTPEVLEAHGGQVPVTIKVQVPGGYFDKKTEITATPVLVYDGGETAYAPYQLQGESVDGNAKVISYANGGQFTYEGTVDYNDNMRVSDLVVRVTATRGGSSIDFEPVKIAEGVISTSQLLGKKGAMAALGEDNFQRVTPEVGEADIHYLIQRSNVRNSELRNEDIKALSEFVKAAKEADNKEFKGVNISAYASPDGPIDLNTRLAGDREASAKKYLEGALKKAGVEDVTAEDFFELRNTPEDWEGFKALVEKSDIEDKDVILRVLSTHNDPEVRESEIKNMAATYKVLADDILPELRRAKLNVNVEVIGKSDDEISELAVSSPEELKLEEILYAATLTDNLEEQLAIYKSALEQHSNCWRAQNNIGVVLMKQGDVDGAKVAFEKANEMKANEPVVLNNLGVIALYEDDVEAAKEYFDSAAGAGAALDNNLGVLAIYNGNYDEAVRYFGNSNNCNAALAKILNGNYDAALATLNANDAEVGTKYYLKAIIGARQNDTDMLFENLDKAVELDASLKEVAASDMEFARYFEDASFKEIVQ</sequence>
<dbReference type="STRING" id="1168289.GCA_000259075_01794"/>
<evidence type="ECO:0000313" key="2">
    <source>
        <dbReference type="EMBL" id="RCW36573.1"/>
    </source>
</evidence>
<dbReference type="PROSITE" id="PS51257">
    <property type="entry name" value="PROKAR_LIPOPROTEIN"/>
    <property type="match status" value="1"/>
</dbReference>
<dbReference type="SMART" id="SM00028">
    <property type="entry name" value="TPR"/>
    <property type="match status" value="2"/>
</dbReference>